<dbReference type="EMBL" id="JACGWV010000001">
    <property type="protein sequence ID" value="MBA8809007.1"/>
    <property type="molecule type" value="Genomic_DNA"/>
</dbReference>
<organism evidence="5 6">
    <name type="scientific">Promicromonospora sukumoe</name>
    <dbReference type="NCBI Taxonomy" id="88382"/>
    <lineage>
        <taxon>Bacteria</taxon>
        <taxon>Bacillati</taxon>
        <taxon>Actinomycetota</taxon>
        <taxon>Actinomycetes</taxon>
        <taxon>Micrococcales</taxon>
        <taxon>Promicromonosporaceae</taxon>
        <taxon>Promicromonospora</taxon>
    </lineage>
</organism>
<keyword evidence="3" id="KW-0804">Transcription</keyword>
<sequence>MDPLSQLLAHPHAEGAFTLLMSMRAPWAVRVEDESALTVVIVTSGGGRLEAGGVGHELATGDVALVRGPLPYRVSDAAGSATLAIIEPGQRCVTPDGAPLDLALAHGLRHWGNDPDGPDTMIVASYADVGSVGRFVTDVLPDAAVLPAGALDPALVAHLAREIARDDLGQSVVLDRLVDVVTIESIRTWTAAHPPARPTWVGGVGDPAVSAALRAMHAEPERAWTLAALARRAAVSRATLAARFTDLVGTPPLRYLTSWRLALARDLLVDRSLTLDAVAGRVGYSSGFALSTAFTRAFGVSPAAYRRRLAEGPRRVGAEPG</sequence>
<dbReference type="PANTHER" id="PTHR46796">
    <property type="entry name" value="HTH-TYPE TRANSCRIPTIONAL ACTIVATOR RHAS-RELATED"/>
    <property type="match status" value="1"/>
</dbReference>
<keyword evidence="1" id="KW-0805">Transcription regulation</keyword>
<proteinExistence type="predicted"/>
<name>A0A7W3PEW7_9MICO</name>
<comment type="caution">
    <text evidence="5">The sequence shown here is derived from an EMBL/GenBank/DDBJ whole genome shotgun (WGS) entry which is preliminary data.</text>
</comment>
<dbReference type="RefSeq" id="WP_182617507.1">
    <property type="nucleotide sequence ID" value="NZ_BAAATF010000003.1"/>
</dbReference>
<dbReference type="Pfam" id="PF12852">
    <property type="entry name" value="Cupin_6"/>
    <property type="match status" value="1"/>
</dbReference>
<protein>
    <submittedName>
        <fullName evidence="5">AraC-like DNA-binding protein</fullName>
    </submittedName>
</protein>
<dbReference type="InterPro" id="IPR009057">
    <property type="entry name" value="Homeodomain-like_sf"/>
</dbReference>
<dbReference type="GO" id="GO:0003700">
    <property type="term" value="F:DNA-binding transcription factor activity"/>
    <property type="evidence" value="ECO:0007669"/>
    <property type="project" value="InterPro"/>
</dbReference>
<evidence type="ECO:0000256" key="2">
    <source>
        <dbReference type="ARBA" id="ARBA00023125"/>
    </source>
</evidence>
<evidence type="ECO:0000313" key="6">
    <source>
        <dbReference type="Proteomes" id="UP000540568"/>
    </source>
</evidence>
<reference evidence="5 6" key="1">
    <citation type="submission" date="2020-07" db="EMBL/GenBank/DDBJ databases">
        <title>Sequencing the genomes of 1000 actinobacteria strains.</title>
        <authorList>
            <person name="Klenk H.-P."/>
        </authorList>
    </citation>
    <scope>NUCLEOTIDE SEQUENCE [LARGE SCALE GENOMIC DNA]</scope>
    <source>
        <strain evidence="5 6">DSM 44121</strain>
    </source>
</reference>
<feature type="domain" description="HTH araC/xylS-type" evidence="4">
    <location>
        <begin position="210"/>
        <end position="308"/>
    </location>
</feature>
<keyword evidence="2 5" id="KW-0238">DNA-binding</keyword>
<dbReference type="AlphaFoldDB" id="A0A7W3PEW7"/>
<accession>A0A7W3PEW7</accession>
<dbReference type="InterPro" id="IPR032783">
    <property type="entry name" value="AraC_lig"/>
</dbReference>
<keyword evidence="6" id="KW-1185">Reference proteome</keyword>
<dbReference type="InterPro" id="IPR018060">
    <property type="entry name" value="HTH_AraC"/>
</dbReference>
<dbReference type="GO" id="GO:0043565">
    <property type="term" value="F:sequence-specific DNA binding"/>
    <property type="evidence" value="ECO:0007669"/>
    <property type="project" value="InterPro"/>
</dbReference>
<evidence type="ECO:0000259" key="4">
    <source>
        <dbReference type="PROSITE" id="PS01124"/>
    </source>
</evidence>
<dbReference type="Gene3D" id="1.10.10.60">
    <property type="entry name" value="Homeodomain-like"/>
    <property type="match status" value="1"/>
</dbReference>
<dbReference type="SMART" id="SM00342">
    <property type="entry name" value="HTH_ARAC"/>
    <property type="match status" value="1"/>
</dbReference>
<dbReference type="PROSITE" id="PS01124">
    <property type="entry name" value="HTH_ARAC_FAMILY_2"/>
    <property type="match status" value="1"/>
</dbReference>
<dbReference type="Pfam" id="PF12833">
    <property type="entry name" value="HTH_18"/>
    <property type="match status" value="1"/>
</dbReference>
<evidence type="ECO:0000256" key="3">
    <source>
        <dbReference type="ARBA" id="ARBA00023163"/>
    </source>
</evidence>
<evidence type="ECO:0000313" key="5">
    <source>
        <dbReference type="EMBL" id="MBA8809007.1"/>
    </source>
</evidence>
<dbReference type="InterPro" id="IPR050204">
    <property type="entry name" value="AraC_XylS_family_regulators"/>
</dbReference>
<dbReference type="Proteomes" id="UP000540568">
    <property type="component" value="Unassembled WGS sequence"/>
</dbReference>
<gene>
    <name evidence="5" type="ORF">FHX71_002949</name>
</gene>
<dbReference type="PANTHER" id="PTHR46796:SF13">
    <property type="entry name" value="HTH-TYPE TRANSCRIPTIONAL ACTIVATOR RHAS"/>
    <property type="match status" value="1"/>
</dbReference>
<evidence type="ECO:0000256" key="1">
    <source>
        <dbReference type="ARBA" id="ARBA00023015"/>
    </source>
</evidence>
<dbReference type="SUPFAM" id="SSF46689">
    <property type="entry name" value="Homeodomain-like"/>
    <property type="match status" value="2"/>
</dbReference>